<keyword evidence="1" id="KW-0812">Transmembrane</keyword>
<dbReference type="Proteomes" id="UP001336250">
    <property type="component" value="Unassembled WGS sequence"/>
</dbReference>
<dbReference type="EMBL" id="JAZIBG010000036">
    <property type="protein sequence ID" value="MEF7615656.1"/>
    <property type="molecule type" value="Genomic_DNA"/>
</dbReference>
<proteinExistence type="predicted"/>
<evidence type="ECO:0000313" key="3">
    <source>
        <dbReference type="Proteomes" id="UP001336250"/>
    </source>
</evidence>
<gene>
    <name evidence="2" type="ORF">V4F39_17205</name>
</gene>
<reference evidence="2 3" key="1">
    <citation type="submission" date="2024-02" db="EMBL/GenBank/DDBJ databases">
        <title>Genome sequence of Aquincola sp. MAHUQ-54.</title>
        <authorList>
            <person name="Huq M.A."/>
        </authorList>
    </citation>
    <scope>NUCLEOTIDE SEQUENCE [LARGE SCALE GENOMIC DNA]</scope>
    <source>
        <strain evidence="2 3">MAHUQ-54</strain>
    </source>
</reference>
<comment type="caution">
    <text evidence="2">The sequence shown here is derived from an EMBL/GenBank/DDBJ whole genome shotgun (WGS) entry which is preliminary data.</text>
</comment>
<organism evidence="2 3">
    <name type="scientific">Aquincola agrisoli</name>
    <dbReference type="NCBI Taxonomy" id="3119538"/>
    <lineage>
        <taxon>Bacteria</taxon>
        <taxon>Pseudomonadati</taxon>
        <taxon>Pseudomonadota</taxon>
        <taxon>Betaproteobacteria</taxon>
        <taxon>Burkholderiales</taxon>
        <taxon>Sphaerotilaceae</taxon>
        <taxon>Aquincola</taxon>
    </lineage>
</organism>
<sequence>MTATSYVLGNLLGRLVASWVIVWLVCWVFSRFDWRVALRRSRRWPAWLAVAVLFALGLGQLFGKGAS</sequence>
<dbReference type="RefSeq" id="WP_332290961.1">
    <property type="nucleotide sequence ID" value="NZ_JAZIBG010000036.1"/>
</dbReference>
<keyword evidence="1" id="KW-0472">Membrane</keyword>
<keyword evidence="3" id="KW-1185">Reference proteome</keyword>
<accession>A0AAW9Q788</accession>
<evidence type="ECO:0000313" key="2">
    <source>
        <dbReference type="EMBL" id="MEF7615656.1"/>
    </source>
</evidence>
<protein>
    <submittedName>
        <fullName evidence="2">Uncharacterized protein</fullName>
    </submittedName>
</protein>
<keyword evidence="1" id="KW-1133">Transmembrane helix</keyword>
<dbReference type="AlphaFoldDB" id="A0AAW9Q788"/>
<feature type="transmembrane region" description="Helical" evidence="1">
    <location>
        <begin position="44"/>
        <end position="63"/>
    </location>
</feature>
<evidence type="ECO:0000256" key="1">
    <source>
        <dbReference type="SAM" id="Phobius"/>
    </source>
</evidence>
<feature type="transmembrane region" description="Helical" evidence="1">
    <location>
        <begin position="12"/>
        <end position="32"/>
    </location>
</feature>
<name>A0AAW9Q788_9BURK</name>